<evidence type="ECO:0000313" key="1">
    <source>
        <dbReference type="EMBL" id="SZF05208.1"/>
    </source>
</evidence>
<dbReference type="EMBL" id="UNSH01000074">
    <property type="protein sequence ID" value="SZF05208.1"/>
    <property type="molecule type" value="Genomic_DNA"/>
</dbReference>
<dbReference type="Proteomes" id="UP000275772">
    <property type="component" value="Unassembled WGS sequence"/>
</dbReference>
<evidence type="ECO:0000313" key="2">
    <source>
        <dbReference type="Proteomes" id="UP000275772"/>
    </source>
</evidence>
<organism evidence="1 2">
    <name type="scientific">Blumeria hordei</name>
    <name type="common">Barley powdery mildew</name>
    <name type="synonym">Blumeria graminis f. sp. hordei</name>
    <dbReference type="NCBI Taxonomy" id="2867405"/>
    <lineage>
        <taxon>Eukaryota</taxon>
        <taxon>Fungi</taxon>
        <taxon>Dikarya</taxon>
        <taxon>Ascomycota</taxon>
        <taxon>Pezizomycotina</taxon>
        <taxon>Leotiomycetes</taxon>
        <taxon>Erysiphales</taxon>
        <taxon>Erysiphaceae</taxon>
        <taxon>Blumeria</taxon>
    </lineage>
</organism>
<reference evidence="1 2" key="1">
    <citation type="submission" date="2017-11" db="EMBL/GenBank/DDBJ databases">
        <authorList>
            <person name="Kracher B."/>
        </authorList>
    </citation>
    <scope>NUCLEOTIDE SEQUENCE [LARGE SCALE GENOMIC DNA]</scope>
    <source>
        <strain evidence="1 2">RACE1</strain>
    </source>
</reference>
<protein>
    <submittedName>
        <fullName evidence="1">Uncharacterized protein</fullName>
    </submittedName>
</protein>
<sequence length="91" mass="10379">MHRPNVQWVISWLSQLTDDETGLSLWRCFSSATRNSQHPLETPQPSSRHVQLTMAIVKQNEMVYTKLGRVGSIGSWGKVATSNFRMVNDFT</sequence>
<proteinExistence type="predicted"/>
<dbReference type="AlphaFoldDB" id="A0A383V018"/>
<accession>A0A383V018</accession>
<gene>
    <name evidence="1" type="ORF">BLGHR1_16008</name>
</gene>
<dbReference type="VEuPathDB" id="FungiDB:BLGHR1_16008"/>
<name>A0A383V018_BLUHO</name>